<feature type="region of interest" description="Disordered" evidence="3">
    <location>
        <begin position="1"/>
        <end position="26"/>
    </location>
</feature>
<dbReference type="Pfam" id="PF00440">
    <property type="entry name" value="TetR_N"/>
    <property type="match status" value="1"/>
</dbReference>
<dbReference type="SUPFAM" id="SSF48498">
    <property type="entry name" value="Tetracyclin repressor-like, C-terminal domain"/>
    <property type="match status" value="1"/>
</dbReference>
<dbReference type="InterPro" id="IPR050109">
    <property type="entry name" value="HTH-type_TetR-like_transc_reg"/>
</dbReference>
<dbReference type="PROSITE" id="PS50977">
    <property type="entry name" value="HTH_TETR_2"/>
    <property type="match status" value="1"/>
</dbReference>
<feature type="DNA-binding region" description="H-T-H motif" evidence="2">
    <location>
        <begin position="53"/>
        <end position="72"/>
    </location>
</feature>
<accession>A0A1K2HY12</accession>
<feature type="compositionally biased region" description="Basic and acidic residues" evidence="3">
    <location>
        <begin position="14"/>
        <end position="26"/>
    </location>
</feature>
<sequence length="225" mass="25825">MTLDVADEMTSAEDGEKSALDMSRRERKKADKLQKIKDASLALFLTKGYDEATTREIARLAGVALGTLFVYAENKRDLLFLIYNDDLEFVLIEAERAVSGRKTMVENLMIIAELHLMHYARRPEISRYALREMYFYDAGSQSVRFHAIRSRLLKLIVAIIQKNIDAGVIRAEESAETIGNLVFAVFQFEVRRFLVERRLDLEASLDSFERQMRVVMSGLHPRTTP</sequence>
<feature type="domain" description="HTH tetR-type" evidence="4">
    <location>
        <begin position="30"/>
        <end position="90"/>
    </location>
</feature>
<dbReference type="InterPro" id="IPR009057">
    <property type="entry name" value="Homeodomain-like_sf"/>
</dbReference>
<proteinExistence type="predicted"/>
<evidence type="ECO:0000256" key="2">
    <source>
        <dbReference type="PROSITE-ProRule" id="PRU00335"/>
    </source>
</evidence>
<feature type="compositionally biased region" description="Acidic residues" evidence="3">
    <location>
        <begin position="1"/>
        <end position="13"/>
    </location>
</feature>
<dbReference type="STRING" id="665118.SAMN02983003_2125"/>
<dbReference type="PANTHER" id="PTHR30055:SF226">
    <property type="entry name" value="HTH-TYPE TRANSCRIPTIONAL REGULATOR PKSA"/>
    <property type="match status" value="1"/>
</dbReference>
<keyword evidence="6" id="KW-1185">Reference proteome</keyword>
<evidence type="ECO:0000256" key="1">
    <source>
        <dbReference type="ARBA" id="ARBA00023125"/>
    </source>
</evidence>
<evidence type="ECO:0000259" key="4">
    <source>
        <dbReference type="PROSITE" id="PS50977"/>
    </source>
</evidence>
<dbReference type="SUPFAM" id="SSF46689">
    <property type="entry name" value="Homeodomain-like"/>
    <property type="match status" value="1"/>
</dbReference>
<dbReference type="EMBL" id="FPKU01000002">
    <property type="protein sequence ID" value="SFZ84631.1"/>
    <property type="molecule type" value="Genomic_DNA"/>
</dbReference>
<keyword evidence="1 2" id="KW-0238">DNA-binding</keyword>
<dbReference type="GO" id="GO:0000976">
    <property type="term" value="F:transcription cis-regulatory region binding"/>
    <property type="evidence" value="ECO:0007669"/>
    <property type="project" value="TreeGrafter"/>
</dbReference>
<reference evidence="5 6" key="1">
    <citation type="submission" date="2016-11" db="EMBL/GenBank/DDBJ databases">
        <authorList>
            <person name="Jaros S."/>
            <person name="Januszkiewicz K."/>
            <person name="Wedrychowicz H."/>
        </authorList>
    </citation>
    <scope>NUCLEOTIDE SEQUENCE [LARGE SCALE GENOMIC DNA]</scope>
    <source>
        <strain evidence="5 6">ATCC 23634</strain>
    </source>
</reference>
<name>A0A1K2HY12_9HYPH</name>
<dbReference type="RefSeq" id="WP_084603445.1">
    <property type="nucleotide sequence ID" value="NZ_FPKU01000002.1"/>
</dbReference>
<dbReference type="Gene3D" id="1.10.10.60">
    <property type="entry name" value="Homeodomain-like"/>
    <property type="match status" value="1"/>
</dbReference>
<dbReference type="Proteomes" id="UP000183447">
    <property type="component" value="Unassembled WGS sequence"/>
</dbReference>
<dbReference type="Gene3D" id="1.10.357.10">
    <property type="entry name" value="Tetracycline Repressor, domain 2"/>
    <property type="match status" value="1"/>
</dbReference>
<evidence type="ECO:0000313" key="6">
    <source>
        <dbReference type="Proteomes" id="UP000183447"/>
    </source>
</evidence>
<dbReference type="InterPro" id="IPR036271">
    <property type="entry name" value="Tet_transcr_reg_TetR-rel_C_sf"/>
</dbReference>
<dbReference type="PANTHER" id="PTHR30055">
    <property type="entry name" value="HTH-TYPE TRANSCRIPTIONAL REGULATOR RUTR"/>
    <property type="match status" value="1"/>
</dbReference>
<protein>
    <submittedName>
        <fullName evidence="5">Transcriptional regulator, TetR family</fullName>
    </submittedName>
</protein>
<dbReference type="GO" id="GO:0003700">
    <property type="term" value="F:DNA-binding transcription factor activity"/>
    <property type="evidence" value="ECO:0007669"/>
    <property type="project" value="TreeGrafter"/>
</dbReference>
<dbReference type="AlphaFoldDB" id="A0A1K2HY12"/>
<evidence type="ECO:0000256" key="3">
    <source>
        <dbReference type="SAM" id="MobiDB-lite"/>
    </source>
</evidence>
<organism evidence="5 6">
    <name type="scientific">Devosia enhydra</name>
    <dbReference type="NCBI Taxonomy" id="665118"/>
    <lineage>
        <taxon>Bacteria</taxon>
        <taxon>Pseudomonadati</taxon>
        <taxon>Pseudomonadota</taxon>
        <taxon>Alphaproteobacteria</taxon>
        <taxon>Hyphomicrobiales</taxon>
        <taxon>Devosiaceae</taxon>
        <taxon>Devosia</taxon>
    </lineage>
</organism>
<dbReference type="OrthoDB" id="7185252at2"/>
<evidence type="ECO:0000313" key="5">
    <source>
        <dbReference type="EMBL" id="SFZ84631.1"/>
    </source>
</evidence>
<gene>
    <name evidence="5" type="ORF">SAMN02983003_2125</name>
</gene>
<dbReference type="InterPro" id="IPR001647">
    <property type="entry name" value="HTH_TetR"/>
</dbReference>
<dbReference type="PRINTS" id="PR00455">
    <property type="entry name" value="HTHTETR"/>
</dbReference>